<proteinExistence type="predicted"/>
<feature type="region of interest" description="Disordered" evidence="1">
    <location>
        <begin position="9"/>
        <end position="45"/>
    </location>
</feature>
<dbReference type="EMBL" id="ACQT01000002">
    <property type="protein sequence ID" value="EER62302.1"/>
    <property type="molecule type" value="Genomic_DNA"/>
</dbReference>
<feature type="compositionally biased region" description="Polar residues" evidence="1">
    <location>
        <begin position="19"/>
        <end position="28"/>
    </location>
</feature>
<evidence type="ECO:0000313" key="2">
    <source>
        <dbReference type="EMBL" id="EER62302.1"/>
    </source>
</evidence>
<comment type="caution">
    <text evidence="2">The sequence shown here is derived from an EMBL/GenBank/DDBJ whole genome shotgun (WGS) entry which is preliminary data.</text>
</comment>
<dbReference type="Proteomes" id="UP000003856">
    <property type="component" value="Unassembled WGS sequence"/>
</dbReference>
<name>C5SZY6_ACIDE</name>
<sequence length="152" mass="16363">METLFIRQAGSRPQACAPDSSQIQNPPATAQPLAECPSLPEPPGRGRRLTEGILLWAGEARSKYTGLHYDRLVGALGRRSLPPLVHGAHAGPVCTGAMGGEPCDWERSCMDLLGISYEAGVYGVGEFHCDSLQDAVTYAYLRRHTDGLGLSW</sequence>
<gene>
    <name evidence="2" type="ORF">AcdelDRAFT_0216</name>
</gene>
<dbReference type="PATRIC" id="fig|573060.9.peg.5106"/>
<accession>C5SZY6</accession>
<evidence type="ECO:0000313" key="3">
    <source>
        <dbReference type="Proteomes" id="UP000003856"/>
    </source>
</evidence>
<dbReference type="AlphaFoldDB" id="C5SZY6"/>
<evidence type="ECO:0000256" key="1">
    <source>
        <dbReference type="SAM" id="MobiDB-lite"/>
    </source>
</evidence>
<keyword evidence="3" id="KW-1185">Reference proteome</keyword>
<organism evidence="2 3">
    <name type="scientific">Acidovorax delafieldii 2AN</name>
    <dbReference type="NCBI Taxonomy" id="573060"/>
    <lineage>
        <taxon>Bacteria</taxon>
        <taxon>Pseudomonadati</taxon>
        <taxon>Pseudomonadota</taxon>
        <taxon>Betaproteobacteria</taxon>
        <taxon>Burkholderiales</taxon>
        <taxon>Comamonadaceae</taxon>
        <taxon>Acidovorax</taxon>
    </lineage>
</organism>
<reference evidence="2 3" key="1">
    <citation type="submission" date="2009-05" db="EMBL/GenBank/DDBJ databases">
        <title>The draft genome of Acidovorax delafieldii 2AN.</title>
        <authorList>
            <consortium name="US DOE Joint Genome Institute (JGI-PGF)"/>
            <person name="Lucas S."/>
            <person name="Copeland A."/>
            <person name="Lapidus A."/>
            <person name="Glavina del Rio T."/>
            <person name="Tice H."/>
            <person name="Bruce D."/>
            <person name="Goodwin L."/>
            <person name="Pitluck S."/>
            <person name="Larimer F."/>
            <person name="Land M.L."/>
            <person name="Hauser L."/>
            <person name="Shelobolina E.S."/>
            <person name="Picardal F."/>
            <person name="Roden E."/>
            <person name="Emerson D."/>
        </authorList>
    </citation>
    <scope>NUCLEOTIDE SEQUENCE [LARGE SCALE GENOMIC DNA]</scope>
    <source>
        <strain evidence="2 3">2AN</strain>
    </source>
</reference>
<protein>
    <submittedName>
        <fullName evidence="2">Uncharacterized protein</fullName>
    </submittedName>
</protein>